<name>A0ABD2Q9G3_9PLAT</name>
<comment type="caution">
    <text evidence="2">The sequence shown here is derived from an EMBL/GenBank/DDBJ whole genome shotgun (WGS) entry which is preliminary data.</text>
</comment>
<evidence type="ECO:0000313" key="2">
    <source>
        <dbReference type="EMBL" id="KAL3315852.1"/>
    </source>
</evidence>
<organism evidence="2 3">
    <name type="scientific">Cichlidogyrus casuarinus</name>
    <dbReference type="NCBI Taxonomy" id="1844966"/>
    <lineage>
        <taxon>Eukaryota</taxon>
        <taxon>Metazoa</taxon>
        <taxon>Spiralia</taxon>
        <taxon>Lophotrochozoa</taxon>
        <taxon>Platyhelminthes</taxon>
        <taxon>Monogenea</taxon>
        <taxon>Monopisthocotylea</taxon>
        <taxon>Dactylogyridea</taxon>
        <taxon>Ancyrocephalidae</taxon>
        <taxon>Cichlidogyrus</taxon>
    </lineage>
</organism>
<accession>A0ABD2Q9G3</accession>
<sequence length="131" mass="15135">MFRLFQDDFFSLTLFDPLIEISQLEENFKSFQTIKYAEKRANNCGESRTDHNCSDQEVKDIIELLSNIPAAEAKRRLKCPQRTGKMIPVYTKTAKKRTKSEPIADDHDTSLGVWPPVQILHVQLPKEDVLQ</sequence>
<dbReference type="Proteomes" id="UP001626550">
    <property type="component" value="Unassembled WGS sequence"/>
</dbReference>
<keyword evidence="3" id="KW-1185">Reference proteome</keyword>
<feature type="compositionally biased region" description="Basic and acidic residues" evidence="1">
    <location>
        <begin position="99"/>
        <end position="109"/>
    </location>
</feature>
<evidence type="ECO:0000256" key="1">
    <source>
        <dbReference type="SAM" id="MobiDB-lite"/>
    </source>
</evidence>
<dbReference type="AlphaFoldDB" id="A0ABD2Q9G3"/>
<dbReference type="EMBL" id="JBJKFK010000651">
    <property type="protein sequence ID" value="KAL3315852.1"/>
    <property type="molecule type" value="Genomic_DNA"/>
</dbReference>
<protein>
    <submittedName>
        <fullName evidence="2">Uncharacterized protein</fullName>
    </submittedName>
</protein>
<feature type="region of interest" description="Disordered" evidence="1">
    <location>
        <begin position="90"/>
        <end position="109"/>
    </location>
</feature>
<evidence type="ECO:0000313" key="3">
    <source>
        <dbReference type="Proteomes" id="UP001626550"/>
    </source>
</evidence>
<gene>
    <name evidence="2" type="ORF">Ciccas_005508</name>
</gene>
<proteinExistence type="predicted"/>
<reference evidence="2 3" key="1">
    <citation type="submission" date="2024-11" db="EMBL/GenBank/DDBJ databases">
        <title>Adaptive evolution of stress response genes in parasites aligns with host niche diversity.</title>
        <authorList>
            <person name="Hahn C."/>
            <person name="Resl P."/>
        </authorList>
    </citation>
    <scope>NUCLEOTIDE SEQUENCE [LARGE SCALE GENOMIC DNA]</scope>
    <source>
        <strain evidence="2">EGGRZ-B1_66</strain>
        <tissue evidence="2">Body</tissue>
    </source>
</reference>